<keyword evidence="2" id="KW-0067">ATP-binding</keyword>
<dbReference type="InterPro" id="IPR036921">
    <property type="entry name" value="PurM-like_N_sf"/>
</dbReference>
<feature type="binding site" evidence="2">
    <location>
        <position position="247"/>
    </location>
    <ligand>
        <name>substrate</name>
    </ligand>
</feature>
<dbReference type="UniPathway" id="UPA00060">
    <property type="reaction ID" value="UER00142"/>
</dbReference>
<feature type="binding site" evidence="2">
    <location>
        <position position="44"/>
    </location>
    <ligand>
        <name>substrate</name>
    </ligand>
</feature>
<feature type="binding site" evidence="2">
    <location>
        <position position="65"/>
    </location>
    <ligand>
        <name>Mg(2+)</name>
        <dbReference type="ChEBI" id="CHEBI:18420"/>
        <label>4</label>
    </ligand>
</feature>
<evidence type="ECO:0000313" key="5">
    <source>
        <dbReference type="EMBL" id="HCB76662.1"/>
    </source>
</evidence>
<evidence type="ECO:0000259" key="4">
    <source>
        <dbReference type="Pfam" id="PF02769"/>
    </source>
</evidence>
<feature type="binding site" evidence="2">
    <location>
        <position position="294"/>
    </location>
    <ligand>
        <name>substrate</name>
    </ligand>
</feature>
<comment type="similarity">
    <text evidence="2">Belongs to the thiamine-monophosphate kinase family.</text>
</comment>
<comment type="caution">
    <text evidence="2">Lacks conserved residue(s) required for the propagation of feature annotation.</text>
</comment>
<feature type="binding site" evidence="2">
    <location>
        <position position="198"/>
    </location>
    <ligand>
        <name>Mg(2+)</name>
        <dbReference type="ChEBI" id="CHEBI:18420"/>
        <label>5</label>
    </ligand>
</feature>
<keyword evidence="2" id="KW-0547">Nucleotide-binding</keyword>
<name>A0A3D0WDG5_9SPHN</name>
<dbReference type="SUPFAM" id="SSF55326">
    <property type="entry name" value="PurM N-terminal domain-like"/>
    <property type="match status" value="1"/>
</dbReference>
<feature type="binding site" evidence="2">
    <location>
        <position position="37"/>
    </location>
    <ligand>
        <name>Mg(2+)</name>
        <dbReference type="ChEBI" id="CHEBI:18420"/>
        <label>1</label>
    </ligand>
</feature>
<feature type="binding site" evidence="2">
    <location>
        <begin position="109"/>
        <end position="110"/>
    </location>
    <ligand>
        <name>ATP</name>
        <dbReference type="ChEBI" id="CHEBI:30616"/>
    </ligand>
</feature>
<dbReference type="InterPro" id="IPR010918">
    <property type="entry name" value="PurM-like_C_dom"/>
</dbReference>
<dbReference type="GO" id="GO:0009228">
    <property type="term" value="P:thiamine biosynthetic process"/>
    <property type="evidence" value="ECO:0007669"/>
    <property type="project" value="UniProtKB-KW"/>
</dbReference>
<proteinExistence type="inferred from homology"/>
<dbReference type="InterPro" id="IPR036676">
    <property type="entry name" value="PurM-like_C_sf"/>
</dbReference>
<dbReference type="AlphaFoldDB" id="A0A3D0WDG5"/>
<dbReference type="Proteomes" id="UP000262699">
    <property type="component" value="Unassembled WGS sequence"/>
</dbReference>
<dbReference type="InterPro" id="IPR006283">
    <property type="entry name" value="ThiL-like"/>
</dbReference>
<evidence type="ECO:0000259" key="3">
    <source>
        <dbReference type="Pfam" id="PF00586"/>
    </source>
</evidence>
<feature type="binding site" evidence="2">
    <location>
        <position position="37"/>
    </location>
    <ligand>
        <name>Mg(2+)</name>
        <dbReference type="ChEBI" id="CHEBI:18420"/>
        <label>2</label>
    </ligand>
</feature>
<feature type="binding site" evidence="2">
    <location>
        <position position="110"/>
    </location>
    <ligand>
        <name>Mg(2+)</name>
        <dbReference type="ChEBI" id="CHEBI:18420"/>
        <label>1</label>
    </ligand>
</feature>
<feature type="binding site" evidence="2">
    <location>
        <position position="65"/>
    </location>
    <ligand>
        <name>Mg(2+)</name>
        <dbReference type="ChEBI" id="CHEBI:18420"/>
        <label>3</label>
    </ligand>
</feature>
<gene>
    <name evidence="2 5" type="primary">thiL</name>
    <name evidence="5" type="ORF">DEP91_10915</name>
</gene>
<dbReference type="GO" id="GO:0009030">
    <property type="term" value="F:thiamine-phosphate kinase activity"/>
    <property type="evidence" value="ECO:0007669"/>
    <property type="project" value="UniProtKB-UniRule"/>
</dbReference>
<feature type="binding site" evidence="2">
    <location>
        <position position="25"/>
    </location>
    <ligand>
        <name>Mg(2+)</name>
        <dbReference type="ChEBI" id="CHEBI:18420"/>
        <label>4</label>
    </ligand>
</feature>
<dbReference type="EMBL" id="DOYJ01000303">
    <property type="protein sequence ID" value="HCB76662.1"/>
    <property type="molecule type" value="Genomic_DNA"/>
</dbReference>
<keyword evidence="2" id="KW-0808">Transferase</keyword>
<keyword evidence="2 5" id="KW-0418">Kinase</keyword>
<keyword evidence="1 2" id="KW-0784">Thiamine biosynthesis</keyword>
<accession>A0A3D0WDG5</accession>
<dbReference type="GO" id="GO:0000287">
    <property type="term" value="F:magnesium ion binding"/>
    <property type="evidence" value="ECO:0007669"/>
    <property type="project" value="UniProtKB-UniRule"/>
</dbReference>
<organism evidence="5 6">
    <name type="scientific">Sphingomonas bacterium</name>
    <dbReference type="NCBI Taxonomy" id="1895847"/>
    <lineage>
        <taxon>Bacteria</taxon>
        <taxon>Pseudomonadati</taxon>
        <taxon>Pseudomonadota</taxon>
        <taxon>Alphaproteobacteria</taxon>
        <taxon>Sphingomonadales</taxon>
        <taxon>Sphingomonadaceae</taxon>
        <taxon>Sphingomonas</taxon>
    </lineage>
</organism>
<comment type="caution">
    <text evidence="5">The sequence shown here is derived from an EMBL/GenBank/DDBJ whole genome shotgun (WGS) entry which is preliminary data.</text>
</comment>
<feature type="domain" description="PurM-like C-terminal" evidence="4">
    <location>
        <begin position="139"/>
        <end position="238"/>
    </location>
</feature>
<feature type="binding site" evidence="2">
    <location>
        <position position="197"/>
    </location>
    <ligand>
        <name>ATP</name>
        <dbReference type="ChEBI" id="CHEBI:30616"/>
    </ligand>
</feature>
<comment type="function">
    <text evidence="2">Catalyzes the ATP-dependent phosphorylation of thiamine-monophosphate (TMP) to form thiamine-pyrophosphate (TPP), the active form of vitamin B1.</text>
</comment>
<dbReference type="GO" id="GO:0009229">
    <property type="term" value="P:thiamine diphosphate biosynthetic process"/>
    <property type="evidence" value="ECO:0007669"/>
    <property type="project" value="UniProtKB-UniRule"/>
</dbReference>
<dbReference type="Pfam" id="PF00586">
    <property type="entry name" value="AIRS"/>
    <property type="match status" value="1"/>
</dbReference>
<evidence type="ECO:0000256" key="2">
    <source>
        <dbReference type="HAMAP-Rule" id="MF_02128"/>
    </source>
</evidence>
<dbReference type="Gene3D" id="3.90.650.10">
    <property type="entry name" value="PurM-like C-terminal domain"/>
    <property type="match status" value="1"/>
</dbReference>
<dbReference type="PIRSF" id="PIRSF005303">
    <property type="entry name" value="Thiam_monoph_kin"/>
    <property type="match status" value="1"/>
</dbReference>
<comment type="catalytic activity">
    <reaction evidence="2">
        <text>thiamine phosphate + ATP = thiamine diphosphate + ADP</text>
        <dbReference type="Rhea" id="RHEA:15913"/>
        <dbReference type="ChEBI" id="CHEBI:30616"/>
        <dbReference type="ChEBI" id="CHEBI:37575"/>
        <dbReference type="ChEBI" id="CHEBI:58937"/>
        <dbReference type="ChEBI" id="CHEBI:456216"/>
        <dbReference type="EC" id="2.7.4.16"/>
    </reaction>
</comment>
<dbReference type="Gene3D" id="3.30.1330.10">
    <property type="entry name" value="PurM-like, N-terminal domain"/>
    <property type="match status" value="1"/>
</dbReference>
<protein>
    <recommendedName>
        <fullName evidence="2">Thiamine-monophosphate kinase</fullName>
        <shortName evidence="2">TMP kinase</shortName>
        <shortName evidence="2">Thiamine-phosphate kinase</shortName>
        <ecNumber evidence="2">2.7.4.16</ecNumber>
    </recommendedName>
</protein>
<dbReference type="CDD" id="cd02194">
    <property type="entry name" value="ThiL"/>
    <property type="match status" value="1"/>
</dbReference>
<comment type="pathway">
    <text evidence="2">Cofactor biosynthesis; thiamine diphosphate biosynthesis; thiamine diphosphate from thiamine phosphate: step 1/1.</text>
</comment>
<dbReference type="HAMAP" id="MF_02128">
    <property type="entry name" value="TMP_kinase"/>
    <property type="match status" value="1"/>
</dbReference>
<feature type="binding site" evidence="2">
    <location>
        <position position="135"/>
    </location>
    <ligand>
        <name>ATP</name>
        <dbReference type="ChEBI" id="CHEBI:30616"/>
    </ligand>
</feature>
<dbReference type="PANTHER" id="PTHR30270">
    <property type="entry name" value="THIAMINE-MONOPHOSPHATE KINASE"/>
    <property type="match status" value="1"/>
</dbReference>
<dbReference type="PANTHER" id="PTHR30270:SF0">
    <property type="entry name" value="THIAMINE-MONOPHOSPHATE KINASE"/>
    <property type="match status" value="1"/>
</dbReference>
<dbReference type="Pfam" id="PF02769">
    <property type="entry name" value="AIRS_C"/>
    <property type="match status" value="1"/>
</dbReference>
<feature type="domain" description="PurM-like N-terminal" evidence="3">
    <location>
        <begin position="24"/>
        <end position="127"/>
    </location>
</feature>
<feature type="binding site" evidence="2">
    <location>
        <position position="195"/>
    </location>
    <ligand>
        <name>Mg(2+)</name>
        <dbReference type="ChEBI" id="CHEBI:18420"/>
        <label>3</label>
    </ligand>
</feature>
<sequence length="299" mass="30760">MNEADFLSALRGLPLHPGAMNLSDDAARLSEFVLTKDLLVEGVHYLPGDSAGDVAWKLMAVNLSDLAAKGAAPVGVLLGYPLGEDAWDRAFLKGLRAACEAFACPLLGGDTVRGVGLRTLSLTAIGRAGPKVPLRSGAKAGHTLWVAGTIGDAGLGLALAMSGMGPSVLLDAYRRPMPLIEAGCALGPVVTAMCDVSDGLLIDTARMAAASQCGAVIDLSCIPRSPAARELAGSSREARLEAATAGDDYALLFALPHGTSPPVEARRVGWFEAGFGLRLIDGGESVPLPASLGWEHGRD</sequence>
<feature type="binding site" evidence="2">
    <location>
        <position position="65"/>
    </location>
    <ligand>
        <name>Mg(2+)</name>
        <dbReference type="ChEBI" id="CHEBI:18420"/>
        <label>2</label>
    </ligand>
</feature>
<dbReference type="InterPro" id="IPR016188">
    <property type="entry name" value="PurM-like_N"/>
</dbReference>
<dbReference type="EC" id="2.7.4.16" evidence="2"/>
<comment type="miscellaneous">
    <text evidence="2">Reaction mechanism of ThiL seems to utilize a direct, inline transfer of the gamma-phosphate of ATP to TMP rather than a phosphorylated enzyme intermediate.</text>
</comment>
<reference evidence="5 6" key="1">
    <citation type="journal article" date="2018" name="Nat. Biotechnol.">
        <title>A standardized bacterial taxonomy based on genome phylogeny substantially revises the tree of life.</title>
        <authorList>
            <person name="Parks D.H."/>
            <person name="Chuvochina M."/>
            <person name="Waite D.W."/>
            <person name="Rinke C."/>
            <person name="Skarshewski A."/>
            <person name="Chaumeil P.A."/>
            <person name="Hugenholtz P."/>
        </authorList>
    </citation>
    <scope>NUCLEOTIDE SEQUENCE [LARGE SCALE GENOMIC DNA]</scope>
    <source>
        <strain evidence="5">UBA9015</strain>
    </source>
</reference>
<keyword evidence="2" id="KW-0479">Metal-binding</keyword>
<feature type="binding site" evidence="2">
    <location>
        <position position="35"/>
    </location>
    <ligand>
        <name>Mg(2+)</name>
        <dbReference type="ChEBI" id="CHEBI:18420"/>
        <label>4</label>
    </ligand>
</feature>
<evidence type="ECO:0000256" key="1">
    <source>
        <dbReference type="ARBA" id="ARBA00022977"/>
    </source>
</evidence>
<feature type="binding site" evidence="2">
    <location>
        <position position="25"/>
    </location>
    <ligand>
        <name>Mg(2+)</name>
        <dbReference type="ChEBI" id="CHEBI:18420"/>
        <label>3</label>
    </ligand>
</feature>
<dbReference type="NCBIfam" id="TIGR01379">
    <property type="entry name" value="thiL"/>
    <property type="match status" value="1"/>
</dbReference>
<dbReference type="GO" id="GO:0005524">
    <property type="term" value="F:ATP binding"/>
    <property type="evidence" value="ECO:0007669"/>
    <property type="project" value="UniProtKB-UniRule"/>
</dbReference>
<evidence type="ECO:0000313" key="6">
    <source>
        <dbReference type="Proteomes" id="UP000262699"/>
    </source>
</evidence>
<keyword evidence="2" id="KW-0460">Magnesium</keyword>
<dbReference type="SUPFAM" id="SSF56042">
    <property type="entry name" value="PurM C-terminal domain-like"/>
    <property type="match status" value="1"/>
</dbReference>